<feature type="transmembrane region" description="Helical" evidence="1">
    <location>
        <begin position="83"/>
        <end position="101"/>
    </location>
</feature>
<dbReference type="Proteomes" id="UP000678276">
    <property type="component" value="Unassembled WGS sequence"/>
</dbReference>
<feature type="transmembrane region" description="Helical" evidence="1">
    <location>
        <begin position="59"/>
        <end position="77"/>
    </location>
</feature>
<dbReference type="EMBL" id="JAGJCF010000015">
    <property type="protein sequence ID" value="MBP0617292.1"/>
    <property type="molecule type" value="Genomic_DNA"/>
</dbReference>
<evidence type="ECO:0008006" key="4">
    <source>
        <dbReference type="Google" id="ProtNLM"/>
    </source>
</evidence>
<evidence type="ECO:0000313" key="2">
    <source>
        <dbReference type="EMBL" id="MBP0617292.1"/>
    </source>
</evidence>
<protein>
    <recommendedName>
        <fullName evidence="4">Transmembrane protein</fullName>
    </recommendedName>
</protein>
<organism evidence="2 3">
    <name type="scientific">Jiella mangrovi</name>
    <dbReference type="NCBI Taxonomy" id="2821407"/>
    <lineage>
        <taxon>Bacteria</taxon>
        <taxon>Pseudomonadati</taxon>
        <taxon>Pseudomonadota</taxon>
        <taxon>Alphaproteobacteria</taxon>
        <taxon>Hyphomicrobiales</taxon>
        <taxon>Aurantimonadaceae</taxon>
        <taxon>Jiella</taxon>
    </lineage>
</organism>
<gene>
    <name evidence="2" type="ORF">J6595_17030</name>
</gene>
<sequence length="150" mass="16388">MSVDDVVAFPGRLLWDLLALLGALAEDCLAAAEGHPFLAIAILVAFLAALVLSRGVVMIGLVLCFMAVAALIGAEPVRELDKRQAFCALSMLAMILIGLSFRRQRLLREALEDEIAAREEGLEEARREGWETALKYRGEEDETPRLGPPE</sequence>
<accession>A0ABS4BKN5</accession>
<evidence type="ECO:0000256" key="1">
    <source>
        <dbReference type="SAM" id="Phobius"/>
    </source>
</evidence>
<proteinExistence type="predicted"/>
<dbReference type="RefSeq" id="WP_209595902.1">
    <property type="nucleotide sequence ID" value="NZ_JAGJCF010000015.1"/>
</dbReference>
<name>A0ABS4BKN5_9HYPH</name>
<evidence type="ECO:0000313" key="3">
    <source>
        <dbReference type="Proteomes" id="UP000678276"/>
    </source>
</evidence>
<comment type="caution">
    <text evidence="2">The sequence shown here is derived from an EMBL/GenBank/DDBJ whole genome shotgun (WGS) entry which is preliminary data.</text>
</comment>
<feature type="transmembrane region" description="Helical" evidence="1">
    <location>
        <begin position="35"/>
        <end position="52"/>
    </location>
</feature>
<keyword evidence="3" id="KW-1185">Reference proteome</keyword>
<keyword evidence="1" id="KW-1133">Transmembrane helix</keyword>
<keyword evidence="1" id="KW-0472">Membrane</keyword>
<reference evidence="2 3" key="1">
    <citation type="submission" date="2021-04" db="EMBL/GenBank/DDBJ databases">
        <title>Whole genome sequence of Jiella sp. KSK16Y-1.</title>
        <authorList>
            <person name="Tuo L."/>
        </authorList>
    </citation>
    <scope>NUCLEOTIDE SEQUENCE [LARGE SCALE GENOMIC DNA]</scope>
    <source>
        <strain evidence="2 3">KSK16Y-1</strain>
    </source>
</reference>
<keyword evidence="1" id="KW-0812">Transmembrane</keyword>